<feature type="compositionally biased region" description="Basic residues" evidence="1">
    <location>
        <begin position="137"/>
        <end position="150"/>
    </location>
</feature>
<proteinExistence type="predicted"/>
<feature type="domain" description="HTH myb-type" evidence="3">
    <location>
        <begin position="311"/>
        <end position="349"/>
    </location>
</feature>
<keyword evidence="5" id="KW-1185">Reference proteome</keyword>
<dbReference type="SUPFAM" id="SSF46689">
    <property type="entry name" value="Homeodomain-like"/>
    <property type="match status" value="2"/>
</dbReference>
<dbReference type="Gene3D" id="1.10.10.60">
    <property type="entry name" value="Homeodomain-like"/>
    <property type="match status" value="2"/>
</dbReference>
<evidence type="ECO:0008006" key="6">
    <source>
        <dbReference type="Google" id="ProtNLM"/>
    </source>
</evidence>
<dbReference type="PANTHER" id="PTHR46760:SF1">
    <property type="entry name" value="TRANSCRIPTION TERMINATION FACTOR 1"/>
    <property type="match status" value="1"/>
</dbReference>
<accession>A0ABD1JYV4</accession>
<reference evidence="4 5" key="1">
    <citation type="submission" date="2024-09" db="EMBL/GenBank/DDBJ databases">
        <title>A chromosome-level genome assembly of Gray's grenadier anchovy, Coilia grayii.</title>
        <authorList>
            <person name="Fu Z."/>
        </authorList>
    </citation>
    <scope>NUCLEOTIDE SEQUENCE [LARGE SCALE GENOMIC DNA]</scope>
    <source>
        <strain evidence="4">G4</strain>
        <tissue evidence="4">Muscle</tissue>
    </source>
</reference>
<gene>
    <name evidence="4" type="ORF">ACEWY4_011794</name>
</gene>
<dbReference type="InterPro" id="IPR053078">
    <property type="entry name" value="TTF1-like"/>
</dbReference>
<feature type="compositionally biased region" description="Polar residues" evidence="1">
    <location>
        <begin position="155"/>
        <end position="168"/>
    </location>
</feature>
<dbReference type="Pfam" id="PF00249">
    <property type="entry name" value="Myb_DNA-binding"/>
    <property type="match status" value="1"/>
</dbReference>
<evidence type="ECO:0000259" key="2">
    <source>
        <dbReference type="PROSITE" id="PS50090"/>
    </source>
</evidence>
<evidence type="ECO:0000259" key="3">
    <source>
        <dbReference type="PROSITE" id="PS51294"/>
    </source>
</evidence>
<comment type="caution">
    <text evidence="4">The sequence shown here is derived from an EMBL/GenBank/DDBJ whole genome shotgun (WGS) entry which is preliminary data.</text>
</comment>
<dbReference type="InterPro" id="IPR017930">
    <property type="entry name" value="Myb_dom"/>
</dbReference>
<evidence type="ECO:0000313" key="4">
    <source>
        <dbReference type="EMBL" id="KAL2091996.1"/>
    </source>
</evidence>
<dbReference type="AlphaFoldDB" id="A0ABD1JYV4"/>
<dbReference type="InterPro" id="IPR009057">
    <property type="entry name" value="Homeodomain-like_sf"/>
</dbReference>
<dbReference type="CDD" id="cd00167">
    <property type="entry name" value="SANT"/>
    <property type="match status" value="2"/>
</dbReference>
<evidence type="ECO:0000313" key="5">
    <source>
        <dbReference type="Proteomes" id="UP001591681"/>
    </source>
</evidence>
<name>A0ABD1JYV4_9TELE</name>
<dbReference type="SMART" id="SM00717">
    <property type="entry name" value="SANT"/>
    <property type="match status" value="2"/>
</dbReference>
<feature type="compositionally biased region" description="Polar residues" evidence="1">
    <location>
        <begin position="25"/>
        <end position="35"/>
    </location>
</feature>
<dbReference type="EMBL" id="JBHFQA010000010">
    <property type="protein sequence ID" value="KAL2091996.1"/>
    <property type="molecule type" value="Genomic_DNA"/>
</dbReference>
<dbReference type="PANTHER" id="PTHR46760">
    <property type="entry name" value="TRANSCRIPTION TERMINATION FACTOR 1"/>
    <property type="match status" value="1"/>
</dbReference>
<sequence length="546" mass="62722">MTEAELVVHKKKKKNKKHLTGELSEPSNAHQTTYEEISVHKNKKKKAKDNENDNSIPAKVHHDMGEGKIKKKRKHKGEKVNVTSVVMGESVDAISQEREVTNKKKRKKRRIEEAEHPAGNTEAEATLTPGQTNGKAAHQKPVKSKSKKPRKSADSQDTAHASPATGTQLHPDEMPGDGLALNIDEAILQEIKEYLPHCRLTNEQKVRKIIQYDLPRFREFKKQGIPLRTGKFTVAENKRLMQNVRDFLALSGIDNEAKLLWPHRFPQDKDAIMRQRKKLQFIRCLTAGIPHSWTNIIIRARKLCDEENYMGRFTEEEDKALLKLHTLHGFNWRAISDKMGRSASAVQKRFATFAEGHGSWTEAEFRTLLTSVQQQLLKRATPVENGSIGSAVITKADLYKKLPWVTVAKQVQTRNWLQCREKWLSYLTNKMTTGGVIKGRKILEGQIHLIKAINEMAVEDAADIVWDDLTHLFGNTHPDYLQMRFYQLKVTHVPGWNRMVDFCEVIDYLYEKTLPKLEEELKSCKENEELTEERDSYKLSEIFPDL</sequence>
<organism evidence="4 5">
    <name type="scientific">Coilia grayii</name>
    <name type="common">Gray's grenadier anchovy</name>
    <dbReference type="NCBI Taxonomy" id="363190"/>
    <lineage>
        <taxon>Eukaryota</taxon>
        <taxon>Metazoa</taxon>
        <taxon>Chordata</taxon>
        <taxon>Craniata</taxon>
        <taxon>Vertebrata</taxon>
        <taxon>Euteleostomi</taxon>
        <taxon>Actinopterygii</taxon>
        <taxon>Neopterygii</taxon>
        <taxon>Teleostei</taxon>
        <taxon>Clupei</taxon>
        <taxon>Clupeiformes</taxon>
        <taxon>Clupeoidei</taxon>
        <taxon>Engraulidae</taxon>
        <taxon>Coilinae</taxon>
        <taxon>Coilia</taxon>
    </lineage>
</organism>
<evidence type="ECO:0000256" key="1">
    <source>
        <dbReference type="SAM" id="MobiDB-lite"/>
    </source>
</evidence>
<feature type="domain" description="Myb-like" evidence="2">
    <location>
        <begin position="305"/>
        <end position="354"/>
    </location>
</feature>
<protein>
    <recommendedName>
        <fullName evidence="6">Transcription termination factor 1-like</fullName>
    </recommendedName>
</protein>
<feature type="region of interest" description="Disordered" evidence="1">
    <location>
        <begin position="1"/>
        <end position="178"/>
    </location>
</feature>
<dbReference type="InterPro" id="IPR001005">
    <property type="entry name" value="SANT/Myb"/>
</dbReference>
<feature type="compositionally biased region" description="Basic residues" evidence="1">
    <location>
        <begin position="9"/>
        <end position="18"/>
    </location>
</feature>
<dbReference type="PROSITE" id="PS51294">
    <property type="entry name" value="HTH_MYB"/>
    <property type="match status" value="1"/>
</dbReference>
<dbReference type="PROSITE" id="PS50090">
    <property type="entry name" value="MYB_LIKE"/>
    <property type="match status" value="2"/>
</dbReference>
<feature type="domain" description="Myb-like" evidence="2">
    <location>
        <begin position="358"/>
        <end position="427"/>
    </location>
</feature>
<dbReference type="Proteomes" id="UP001591681">
    <property type="component" value="Unassembled WGS sequence"/>
</dbReference>